<accession>A0A1G6PTZ6</accession>
<dbReference type="OrthoDB" id="1093741at2"/>
<dbReference type="STRING" id="1640674.SAMN05216323_10557"/>
<proteinExistence type="predicted"/>
<dbReference type="RefSeq" id="WP_092439702.1">
    <property type="nucleotide sequence ID" value="NZ_FMYP01000055.1"/>
</dbReference>
<reference evidence="1 2" key="1">
    <citation type="submission" date="2016-09" db="EMBL/GenBank/DDBJ databases">
        <authorList>
            <person name="Capua I."/>
            <person name="De Benedictis P."/>
            <person name="Joannis T."/>
            <person name="Lombin L.H."/>
            <person name="Cattoli G."/>
        </authorList>
    </citation>
    <scope>NUCLEOTIDE SEQUENCE [LARGE SCALE GENOMIC DNA]</scope>
    <source>
        <strain evidence="1 2">A7P-90m</strain>
    </source>
</reference>
<protein>
    <submittedName>
        <fullName evidence="1">Uncharacterized protein</fullName>
    </submittedName>
</protein>
<organism evidence="1 2">
    <name type="scientific">Williamwhitmania taraxaci</name>
    <dbReference type="NCBI Taxonomy" id="1640674"/>
    <lineage>
        <taxon>Bacteria</taxon>
        <taxon>Pseudomonadati</taxon>
        <taxon>Bacteroidota</taxon>
        <taxon>Bacteroidia</taxon>
        <taxon>Bacteroidales</taxon>
        <taxon>Williamwhitmaniaceae</taxon>
        <taxon>Williamwhitmania</taxon>
    </lineage>
</organism>
<dbReference type="EMBL" id="FMYP01000055">
    <property type="protein sequence ID" value="SDC83603.1"/>
    <property type="molecule type" value="Genomic_DNA"/>
</dbReference>
<keyword evidence="2" id="KW-1185">Reference proteome</keyword>
<dbReference type="Proteomes" id="UP000199452">
    <property type="component" value="Unassembled WGS sequence"/>
</dbReference>
<name>A0A1G6PTZ6_9BACT</name>
<evidence type="ECO:0000313" key="1">
    <source>
        <dbReference type="EMBL" id="SDC83603.1"/>
    </source>
</evidence>
<sequence length="294" mass="33335">MKKQHIAYALRVLLAGINSQKHTLVVAIMLFSGMAMANTPLASQKQIGMFINSTTCVVLENGPDPYNAYIKDAVEKHWKSTPYEFIDATEFEKRRFDSKYSFLVLMKNVFGMDPGGVSYNYVSLVLGDKSQDMTNMPELCSIPLLYSDDASLNYSYAIPAIVKFVQIHARNLEKKRFLISLSGLSYYNSSGFQDKELLILKDNLAPEANSSEKIKDSYPNFVKLLSAEEMRKAVEANPKNALFLLHVGPSKSMSAGKCFEMIFDVDGNLYYYNSRRITNDDPDGFRLMDFRHIR</sequence>
<evidence type="ECO:0000313" key="2">
    <source>
        <dbReference type="Proteomes" id="UP000199452"/>
    </source>
</evidence>
<gene>
    <name evidence="1" type="ORF">SAMN05216323_10557</name>
</gene>
<dbReference type="AlphaFoldDB" id="A0A1G6PTZ6"/>